<feature type="non-terminal residue" evidence="2">
    <location>
        <position position="1"/>
    </location>
</feature>
<feature type="transmembrane region" description="Helical" evidence="1">
    <location>
        <begin position="31"/>
        <end position="47"/>
    </location>
</feature>
<dbReference type="EMBL" id="JPDN02000048">
    <property type="protein sequence ID" value="PON21552.1"/>
    <property type="molecule type" value="Genomic_DNA"/>
</dbReference>
<dbReference type="Proteomes" id="UP000054821">
    <property type="component" value="Unassembled WGS sequence"/>
</dbReference>
<accession>A0A2P4ZB85</accession>
<evidence type="ECO:0000256" key="1">
    <source>
        <dbReference type="SAM" id="Phobius"/>
    </source>
</evidence>
<proteinExistence type="predicted"/>
<reference evidence="2 3" key="1">
    <citation type="journal article" date="2016" name="Genome Announc.">
        <title>Draft Whole-Genome Sequence of Trichoderma gamsii T6085, a Promising Biocontrol Agent of Fusarium Head Blight on Wheat.</title>
        <authorList>
            <person name="Baroncelli R."/>
            <person name="Zapparata A."/>
            <person name="Piaggeschi G."/>
            <person name="Sarrocco S."/>
            <person name="Vannacci G."/>
        </authorList>
    </citation>
    <scope>NUCLEOTIDE SEQUENCE [LARGE SCALE GENOMIC DNA]</scope>
    <source>
        <strain evidence="2 3">T6085</strain>
    </source>
</reference>
<keyword evidence="1" id="KW-1133">Transmembrane helix</keyword>
<organism evidence="2 3">
    <name type="scientific">Trichoderma gamsii</name>
    <dbReference type="NCBI Taxonomy" id="398673"/>
    <lineage>
        <taxon>Eukaryota</taxon>
        <taxon>Fungi</taxon>
        <taxon>Dikarya</taxon>
        <taxon>Ascomycota</taxon>
        <taxon>Pezizomycotina</taxon>
        <taxon>Sordariomycetes</taxon>
        <taxon>Hypocreomycetidae</taxon>
        <taxon>Hypocreales</taxon>
        <taxon>Hypocreaceae</taxon>
        <taxon>Trichoderma</taxon>
    </lineage>
</organism>
<evidence type="ECO:0000313" key="3">
    <source>
        <dbReference type="Proteomes" id="UP000054821"/>
    </source>
</evidence>
<keyword evidence="1" id="KW-0812">Transmembrane</keyword>
<sequence>FCLRLVILYIGYTLNCHLIAGIGISALHSRILGWFIVSAAALVLSASN</sequence>
<keyword evidence="1" id="KW-0472">Membrane</keyword>
<dbReference type="RefSeq" id="XP_024404667.1">
    <property type="nucleotide sequence ID" value="XM_024550588.1"/>
</dbReference>
<comment type="caution">
    <text evidence="2">The sequence shown here is derived from an EMBL/GenBank/DDBJ whole genome shotgun (WGS) entry which is preliminary data.</text>
</comment>
<evidence type="ECO:0000313" key="2">
    <source>
        <dbReference type="EMBL" id="PON21552.1"/>
    </source>
</evidence>
<protein>
    <submittedName>
        <fullName evidence="2">Uncharacterized protein</fullName>
    </submittedName>
</protein>
<keyword evidence="3" id="KW-1185">Reference proteome</keyword>
<feature type="transmembrane region" description="Helical" evidence="1">
    <location>
        <begin position="6"/>
        <end position="24"/>
    </location>
</feature>
<gene>
    <name evidence="2" type="ORF">TGAM01_v209583</name>
</gene>
<name>A0A2P4ZB85_9HYPO</name>
<dbReference type="GeneID" id="36347854"/>
<dbReference type="AlphaFoldDB" id="A0A2P4ZB85"/>